<feature type="transmembrane region" description="Helical" evidence="5">
    <location>
        <begin position="267"/>
        <end position="285"/>
    </location>
</feature>
<comment type="subcellular location">
    <subcellularLocation>
        <location evidence="1">Membrane</location>
        <topology evidence="1">Multi-pass membrane protein</topology>
    </subcellularLocation>
</comment>
<keyword evidence="4 5" id="KW-0472">Membrane</keyword>
<organism evidence="8 9">
    <name type="scientific">Ilyodon furcidens</name>
    <name type="common">goldbreast splitfin</name>
    <dbReference type="NCBI Taxonomy" id="33524"/>
    <lineage>
        <taxon>Eukaryota</taxon>
        <taxon>Metazoa</taxon>
        <taxon>Chordata</taxon>
        <taxon>Craniata</taxon>
        <taxon>Vertebrata</taxon>
        <taxon>Euteleostomi</taxon>
        <taxon>Actinopterygii</taxon>
        <taxon>Neopterygii</taxon>
        <taxon>Teleostei</taxon>
        <taxon>Neoteleostei</taxon>
        <taxon>Acanthomorphata</taxon>
        <taxon>Ovalentaria</taxon>
        <taxon>Atherinomorphae</taxon>
        <taxon>Cyprinodontiformes</taxon>
        <taxon>Goodeidae</taxon>
        <taxon>Ilyodon</taxon>
    </lineage>
</organism>
<dbReference type="Gene3D" id="1.20.58.390">
    <property type="entry name" value="Neurotransmitter-gated ion-channel transmembrane domain"/>
    <property type="match status" value="1"/>
</dbReference>
<evidence type="ECO:0000259" key="6">
    <source>
        <dbReference type="Pfam" id="PF02931"/>
    </source>
</evidence>
<dbReference type="CDD" id="cd18996">
    <property type="entry name" value="LGIC_ECD_5-HT3"/>
    <property type="match status" value="1"/>
</dbReference>
<dbReference type="InterPro" id="IPR006201">
    <property type="entry name" value="Neur_channel"/>
</dbReference>
<evidence type="ECO:0000256" key="3">
    <source>
        <dbReference type="ARBA" id="ARBA00022989"/>
    </source>
</evidence>
<feature type="domain" description="Neurotransmitter-gated ion-channel ligand-binding" evidence="6">
    <location>
        <begin position="40"/>
        <end position="235"/>
    </location>
</feature>
<dbReference type="PROSITE" id="PS00236">
    <property type="entry name" value="NEUROTR_ION_CHANNEL"/>
    <property type="match status" value="1"/>
</dbReference>
<dbReference type="SUPFAM" id="SSF63712">
    <property type="entry name" value="Nicotinic receptor ligand binding domain-like"/>
    <property type="match status" value="1"/>
</dbReference>
<keyword evidence="5" id="KW-0407">Ion channel</keyword>
<dbReference type="Proteomes" id="UP001482620">
    <property type="component" value="Unassembled WGS sequence"/>
</dbReference>
<dbReference type="EMBL" id="JAHRIQ010072125">
    <property type="protein sequence ID" value="MEQ2245012.1"/>
    <property type="molecule type" value="Genomic_DNA"/>
</dbReference>
<keyword evidence="9" id="KW-1185">Reference proteome</keyword>
<comment type="caution">
    <text evidence="8">The sequence shown here is derived from an EMBL/GenBank/DDBJ whole genome shotgun (WGS) entry which is preliminary data.</text>
</comment>
<dbReference type="Pfam" id="PF02931">
    <property type="entry name" value="Neur_chan_LBD"/>
    <property type="match status" value="1"/>
</dbReference>
<evidence type="ECO:0000256" key="5">
    <source>
        <dbReference type="RuleBase" id="RU000687"/>
    </source>
</evidence>
<feature type="signal peptide" evidence="5">
    <location>
        <begin position="1"/>
        <end position="18"/>
    </location>
</feature>
<dbReference type="InterPro" id="IPR036734">
    <property type="entry name" value="Neur_chan_lig-bd_sf"/>
</dbReference>
<dbReference type="Gene3D" id="2.70.170.10">
    <property type="entry name" value="Neurotransmitter-gated ion-channel ligand-binding domain"/>
    <property type="match status" value="1"/>
</dbReference>
<name>A0ABV0UIF1_9TELE</name>
<keyword evidence="5" id="KW-0732">Signal</keyword>
<dbReference type="Pfam" id="PF02932">
    <property type="entry name" value="Neur_chan_memb"/>
    <property type="match status" value="1"/>
</dbReference>
<dbReference type="SUPFAM" id="SSF90112">
    <property type="entry name" value="Neurotransmitter-gated ion-channel transmembrane pore"/>
    <property type="match status" value="1"/>
</dbReference>
<keyword evidence="5" id="KW-0813">Transport</keyword>
<dbReference type="InterPro" id="IPR006202">
    <property type="entry name" value="Neur_chan_lig-bd"/>
</dbReference>
<evidence type="ECO:0000259" key="7">
    <source>
        <dbReference type="Pfam" id="PF02932"/>
    </source>
</evidence>
<protein>
    <submittedName>
        <fullName evidence="8">Uncharacterized protein</fullName>
    </submittedName>
</protein>
<comment type="caution">
    <text evidence="5">Lacks conserved residue(s) required for the propagation of feature annotation.</text>
</comment>
<evidence type="ECO:0000256" key="1">
    <source>
        <dbReference type="ARBA" id="ARBA00004141"/>
    </source>
</evidence>
<feature type="transmembrane region" description="Helical" evidence="5">
    <location>
        <begin position="236"/>
        <end position="260"/>
    </location>
</feature>
<evidence type="ECO:0000313" key="9">
    <source>
        <dbReference type="Proteomes" id="UP001482620"/>
    </source>
</evidence>
<dbReference type="InterPro" id="IPR038050">
    <property type="entry name" value="Neuro_actylchol_rec"/>
</dbReference>
<feature type="domain" description="Neurotransmitter-gated ion-channel transmembrane" evidence="7">
    <location>
        <begin position="243"/>
        <end position="331"/>
    </location>
</feature>
<keyword evidence="2 5" id="KW-0812">Transmembrane</keyword>
<evidence type="ECO:0000313" key="8">
    <source>
        <dbReference type="EMBL" id="MEQ2245012.1"/>
    </source>
</evidence>
<feature type="non-terminal residue" evidence="8">
    <location>
        <position position="348"/>
    </location>
</feature>
<keyword evidence="5" id="KW-0406">Ion transport</keyword>
<evidence type="ECO:0000256" key="4">
    <source>
        <dbReference type="ARBA" id="ARBA00023136"/>
    </source>
</evidence>
<evidence type="ECO:0000256" key="2">
    <source>
        <dbReference type="ARBA" id="ARBA00022692"/>
    </source>
</evidence>
<dbReference type="InterPro" id="IPR018000">
    <property type="entry name" value="Neurotransmitter_ion_chnl_CS"/>
</dbReference>
<reference evidence="8 9" key="1">
    <citation type="submission" date="2021-06" db="EMBL/GenBank/DDBJ databases">
        <authorList>
            <person name="Palmer J.M."/>
        </authorList>
    </citation>
    <scope>NUCLEOTIDE SEQUENCE [LARGE SCALE GENOMIC DNA]</scope>
    <source>
        <strain evidence="9">if_2019</strain>
        <tissue evidence="8">Muscle</tissue>
    </source>
</reference>
<dbReference type="PANTHER" id="PTHR18945">
    <property type="entry name" value="NEUROTRANSMITTER GATED ION CHANNEL"/>
    <property type="match status" value="1"/>
</dbReference>
<dbReference type="InterPro" id="IPR006029">
    <property type="entry name" value="Neurotrans-gated_channel_TM"/>
</dbReference>
<comment type="similarity">
    <text evidence="5">Belongs to the ligand-gated ion channel (TC 1.A.9) family.</text>
</comment>
<accession>A0ABV0UIF1</accession>
<sequence>MMSISFFLLFIIMDGVSCKVCSYQDVLDYLNLTVDNSVFKLTRPVLDHTHTTVVKSDIILYAILSVVEKTQTFVPFLWASVQWKDERISWDPAQFCGITEISVPKDMLWKPDLLIYEMIQKDDSPPNPYLLVSHEGSVFYDEDMRVVSTCKMDVHKFPFDTQECSISIGSAVHCVKEIRMSPFSNSSRATQFSREIMKTQGEWEFLKMSVESSNLSLYDRRWELLTYTVTIKRRPLLHVINFLLPILFFLILDLASFFIADHRGEKLGFKVTVLLAISVLLLILNDILPSMSNKTPLIATYCIVIFALMLLSLLETILVTYLMEKDSEDELWESEEDKHKQVKTNCSS</sequence>
<feature type="transmembrane region" description="Helical" evidence="5">
    <location>
        <begin position="297"/>
        <end position="322"/>
    </location>
</feature>
<dbReference type="PRINTS" id="PR00252">
    <property type="entry name" value="NRIONCHANNEL"/>
</dbReference>
<feature type="chain" id="PRO_5044977371" evidence="5">
    <location>
        <begin position="19"/>
        <end position="348"/>
    </location>
</feature>
<proteinExistence type="inferred from homology"/>
<keyword evidence="3 5" id="KW-1133">Transmembrane helix</keyword>
<dbReference type="InterPro" id="IPR036719">
    <property type="entry name" value="Neuro-gated_channel_TM_sf"/>
</dbReference>
<gene>
    <name evidence="8" type="ORF">ILYODFUR_023136</name>
</gene>